<dbReference type="PANTHER" id="PTHR32322">
    <property type="entry name" value="INNER MEMBRANE TRANSPORTER"/>
    <property type="match status" value="1"/>
</dbReference>
<feature type="transmembrane region" description="Helical" evidence="6">
    <location>
        <begin position="154"/>
        <end position="175"/>
    </location>
</feature>
<keyword evidence="5 6" id="KW-0472">Membrane</keyword>
<evidence type="ECO:0000256" key="4">
    <source>
        <dbReference type="ARBA" id="ARBA00022989"/>
    </source>
</evidence>
<proteinExistence type="inferred from homology"/>
<dbReference type="InterPro" id="IPR000620">
    <property type="entry name" value="EamA_dom"/>
</dbReference>
<dbReference type="PANTHER" id="PTHR32322:SF2">
    <property type="entry name" value="EAMA DOMAIN-CONTAINING PROTEIN"/>
    <property type="match status" value="1"/>
</dbReference>
<feature type="transmembrane region" description="Helical" evidence="6">
    <location>
        <begin position="251"/>
        <end position="268"/>
    </location>
</feature>
<feature type="domain" description="EamA" evidence="7">
    <location>
        <begin position="9"/>
        <end position="141"/>
    </location>
</feature>
<dbReference type="RefSeq" id="WP_341835572.1">
    <property type="nucleotide sequence ID" value="NZ_CP149822.1"/>
</dbReference>
<sequence>MQQRNHTNAYVALIIVSIFWGTTYLAARIGVQHMHGMMLAGLRQTGAGIILVAFFLLRGYKLPQVPVLSRLFVIGTIMLCGSNGLMTWAMQYIPSGLGAIIAATVPIWITIFSFFLVQKTKITWQLIAGMLIGLLGIGGIFYDNLAQLMNEEYRFGVMLITLACVFWALGSVLTAKWALGINYLYGAGFQMLFSGVVMLVIAGLMGQHLHFSSFTGELWGSLLYLIFIGSLLSYSAYVFALNNLPPSLVSVYAYINPIVAVILGWLILQEKLNWLMGLSCMVTLLGVFIVNKAFNKQKSYEHSK</sequence>
<keyword evidence="3 6" id="KW-0812">Transmembrane</keyword>
<evidence type="ECO:0000259" key="7">
    <source>
        <dbReference type="Pfam" id="PF00892"/>
    </source>
</evidence>
<feature type="transmembrane region" description="Helical" evidence="6">
    <location>
        <begin position="182"/>
        <end position="206"/>
    </location>
</feature>
<dbReference type="Proteomes" id="UP001485459">
    <property type="component" value="Chromosome"/>
</dbReference>
<comment type="similarity">
    <text evidence="2">Belongs to the EamA transporter family.</text>
</comment>
<dbReference type="EMBL" id="CP149822">
    <property type="protein sequence ID" value="WZN40658.1"/>
    <property type="molecule type" value="Genomic_DNA"/>
</dbReference>
<feature type="transmembrane region" description="Helical" evidence="6">
    <location>
        <begin position="37"/>
        <end position="57"/>
    </location>
</feature>
<protein>
    <submittedName>
        <fullName evidence="8">EamA family transporter</fullName>
    </submittedName>
</protein>
<comment type="subcellular location">
    <subcellularLocation>
        <location evidence="1">Membrane</location>
        <topology evidence="1">Multi-pass membrane protein</topology>
    </subcellularLocation>
</comment>
<organism evidence="8 9">
    <name type="scientific">Chitinophaga pollutisoli</name>
    <dbReference type="NCBI Taxonomy" id="3133966"/>
    <lineage>
        <taxon>Bacteria</taxon>
        <taxon>Pseudomonadati</taxon>
        <taxon>Bacteroidota</taxon>
        <taxon>Chitinophagia</taxon>
        <taxon>Chitinophagales</taxon>
        <taxon>Chitinophagaceae</taxon>
        <taxon>Chitinophaga</taxon>
    </lineage>
</organism>
<feature type="transmembrane region" description="Helical" evidence="6">
    <location>
        <begin position="274"/>
        <end position="294"/>
    </location>
</feature>
<dbReference type="Gene3D" id="1.10.3730.20">
    <property type="match status" value="1"/>
</dbReference>
<evidence type="ECO:0000256" key="5">
    <source>
        <dbReference type="ARBA" id="ARBA00023136"/>
    </source>
</evidence>
<dbReference type="InterPro" id="IPR050638">
    <property type="entry name" value="AA-Vitamin_Transporters"/>
</dbReference>
<evidence type="ECO:0000313" key="9">
    <source>
        <dbReference type="Proteomes" id="UP001485459"/>
    </source>
</evidence>
<evidence type="ECO:0000256" key="3">
    <source>
        <dbReference type="ARBA" id="ARBA00022692"/>
    </source>
</evidence>
<reference evidence="9" key="1">
    <citation type="submission" date="2024-03" db="EMBL/GenBank/DDBJ databases">
        <title>Chitinophaga horti sp. nov., isolated from garden soil.</title>
        <authorList>
            <person name="Lee D.S."/>
            <person name="Han D.M."/>
            <person name="Baek J.H."/>
            <person name="Choi D.G."/>
            <person name="Jeon J.H."/>
            <person name="Jeon C.O."/>
        </authorList>
    </citation>
    <scope>NUCLEOTIDE SEQUENCE [LARGE SCALE GENOMIC DNA]</scope>
    <source>
        <strain evidence="9">GPA1</strain>
    </source>
</reference>
<accession>A0ABZ2YM60</accession>
<feature type="domain" description="EamA" evidence="7">
    <location>
        <begin position="155"/>
        <end position="291"/>
    </location>
</feature>
<keyword evidence="9" id="KW-1185">Reference proteome</keyword>
<feature type="transmembrane region" description="Helical" evidence="6">
    <location>
        <begin position="9"/>
        <end position="31"/>
    </location>
</feature>
<feature type="transmembrane region" description="Helical" evidence="6">
    <location>
        <begin position="218"/>
        <end position="239"/>
    </location>
</feature>
<evidence type="ECO:0000256" key="6">
    <source>
        <dbReference type="SAM" id="Phobius"/>
    </source>
</evidence>
<keyword evidence="4 6" id="KW-1133">Transmembrane helix</keyword>
<name>A0ABZ2YM60_9BACT</name>
<feature type="transmembrane region" description="Helical" evidence="6">
    <location>
        <begin position="69"/>
        <end position="90"/>
    </location>
</feature>
<gene>
    <name evidence="8" type="ORF">WJU16_22095</name>
</gene>
<evidence type="ECO:0000256" key="1">
    <source>
        <dbReference type="ARBA" id="ARBA00004141"/>
    </source>
</evidence>
<evidence type="ECO:0000313" key="8">
    <source>
        <dbReference type="EMBL" id="WZN40658.1"/>
    </source>
</evidence>
<dbReference type="InterPro" id="IPR037185">
    <property type="entry name" value="EmrE-like"/>
</dbReference>
<evidence type="ECO:0000256" key="2">
    <source>
        <dbReference type="ARBA" id="ARBA00007362"/>
    </source>
</evidence>
<feature type="transmembrane region" description="Helical" evidence="6">
    <location>
        <begin position="124"/>
        <end position="142"/>
    </location>
</feature>
<feature type="transmembrane region" description="Helical" evidence="6">
    <location>
        <begin position="96"/>
        <end position="117"/>
    </location>
</feature>
<dbReference type="Pfam" id="PF00892">
    <property type="entry name" value="EamA"/>
    <property type="match status" value="2"/>
</dbReference>
<dbReference type="SUPFAM" id="SSF103481">
    <property type="entry name" value="Multidrug resistance efflux transporter EmrE"/>
    <property type="match status" value="2"/>
</dbReference>